<gene>
    <name evidence="8" type="ORF">SAMN05428946_0469</name>
</gene>
<keyword evidence="9" id="KW-1185">Reference proteome</keyword>
<dbReference type="Proteomes" id="UP000187550">
    <property type="component" value="Unassembled WGS sequence"/>
</dbReference>
<dbReference type="Gene3D" id="3.90.1150.10">
    <property type="entry name" value="Aspartate Aminotransferase, domain 1"/>
    <property type="match status" value="1"/>
</dbReference>
<dbReference type="GO" id="GO:0006520">
    <property type="term" value="P:amino acid metabolic process"/>
    <property type="evidence" value="ECO:0007669"/>
    <property type="project" value="InterPro"/>
</dbReference>
<dbReference type="FunFam" id="3.40.640.10:FF:000033">
    <property type="entry name" value="Aspartate aminotransferase"/>
    <property type="match status" value="1"/>
</dbReference>
<dbReference type="GO" id="GO:0008483">
    <property type="term" value="F:transaminase activity"/>
    <property type="evidence" value="ECO:0007669"/>
    <property type="project" value="UniProtKB-KW"/>
</dbReference>
<dbReference type="GO" id="GO:0030170">
    <property type="term" value="F:pyridoxal phosphate binding"/>
    <property type="evidence" value="ECO:0007669"/>
    <property type="project" value="InterPro"/>
</dbReference>
<organism evidence="8 9">
    <name type="scientific">Edaphobacillus lindanitolerans</name>
    <dbReference type="NCBI Taxonomy" id="550447"/>
    <lineage>
        <taxon>Bacteria</taxon>
        <taxon>Bacillati</taxon>
        <taxon>Bacillota</taxon>
        <taxon>Bacilli</taxon>
        <taxon>Bacillales</taxon>
        <taxon>Bacillaceae</taxon>
        <taxon>Edaphobacillus</taxon>
    </lineage>
</organism>
<dbReference type="AlphaFoldDB" id="A0A1U7PJM7"/>
<dbReference type="PRINTS" id="PR00753">
    <property type="entry name" value="ACCSYNTHASE"/>
</dbReference>
<dbReference type="EC" id="2.6.1.-" evidence="6"/>
<dbReference type="STRING" id="550447.SAMN05428946_0469"/>
<dbReference type="InterPro" id="IPR004839">
    <property type="entry name" value="Aminotransferase_I/II_large"/>
</dbReference>
<evidence type="ECO:0000256" key="1">
    <source>
        <dbReference type="ARBA" id="ARBA00001933"/>
    </source>
</evidence>
<dbReference type="PROSITE" id="PS00105">
    <property type="entry name" value="AA_TRANSFER_CLASS_1"/>
    <property type="match status" value="1"/>
</dbReference>
<dbReference type="CDD" id="cd00609">
    <property type="entry name" value="AAT_like"/>
    <property type="match status" value="1"/>
</dbReference>
<dbReference type="OrthoDB" id="9802328at2"/>
<dbReference type="InterPro" id="IPR050596">
    <property type="entry name" value="AspAT/PAT-like"/>
</dbReference>
<evidence type="ECO:0000256" key="3">
    <source>
        <dbReference type="ARBA" id="ARBA00022576"/>
    </source>
</evidence>
<dbReference type="SUPFAM" id="SSF53383">
    <property type="entry name" value="PLP-dependent transferases"/>
    <property type="match status" value="1"/>
</dbReference>
<protein>
    <recommendedName>
        <fullName evidence="6">Aminotransferase</fullName>
        <ecNumber evidence="6">2.6.1.-</ecNumber>
    </recommendedName>
</protein>
<dbReference type="PANTHER" id="PTHR46383">
    <property type="entry name" value="ASPARTATE AMINOTRANSFERASE"/>
    <property type="match status" value="1"/>
</dbReference>
<dbReference type="InterPro" id="IPR015421">
    <property type="entry name" value="PyrdxlP-dep_Trfase_major"/>
</dbReference>
<proteinExistence type="inferred from homology"/>
<evidence type="ECO:0000313" key="8">
    <source>
        <dbReference type="EMBL" id="SIT69272.1"/>
    </source>
</evidence>
<evidence type="ECO:0000259" key="7">
    <source>
        <dbReference type="Pfam" id="PF00155"/>
    </source>
</evidence>
<dbReference type="InterPro" id="IPR015422">
    <property type="entry name" value="PyrdxlP-dep_Trfase_small"/>
</dbReference>
<dbReference type="Gene3D" id="3.40.640.10">
    <property type="entry name" value="Type I PLP-dependent aspartate aminotransferase-like (Major domain)"/>
    <property type="match status" value="1"/>
</dbReference>
<reference evidence="9" key="1">
    <citation type="submission" date="2017-01" db="EMBL/GenBank/DDBJ databases">
        <authorList>
            <person name="Varghese N."/>
            <person name="Submissions S."/>
        </authorList>
    </citation>
    <scope>NUCLEOTIDE SEQUENCE [LARGE SCALE GENOMIC DNA]</scope>
    <source>
        <strain evidence="9">MNA4</strain>
    </source>
</reference>
<dbReference type="InterPro" id="IPR004838">
    <property type="entry name" value="NHTrfase_class1_PyrdxlP-BS"/>
</dbReference>
<evidence type="ECO:0000313" key="9">
    <source>
        <dbReference type="Proteomes" id="UP000187550"/>
    </source>
</evidence>
<evidence type="ECO:0000256" key="5">
    <source>
        <dbReference type="ARBA" id="ARBA00022898"/>
    </source>
</evidence>
<dbReference type="EMBL" id="FTPL01000001">
    <property type="protein sequence ID" value="SIT69272.1"/>
    <property type="molecule type" value="Genomic_DNA"/>
</dbReference>
<feature type="domain" description="Aminotransferase class I/classII large" evidence="7">
    <location>
        <begin position="30"/>
        <end position="376"/>
    </location>
</feature>
<keyword evidence="4 6" id="KW-0808">Transferase</keyword>
<evidence type="ECO:0000256" key="4">
    <source>
        <dbReference type="ARBA" id="ARBA00022679"/>
    </source>
</evidence>
<name>A0A1U7PJM7_9BACI</name>
<accession>A0A1U7PJM7</accession>
<sequence length="388" mass="42665">MGRSINGRALDTELSGIRQISNLIPEYPGAINLTVGQPDTPVPEGVKAAGERAIRGDLTGYSHNAGLPELRKIASAYYGGKYRFEYDPYTETVVTAGASGAMDAVLRTLLEPGDEVIIPVPIFAGYEPLIKLAGAKPVYLDTRPTGFVPDVEQLESLITEKTKIVIFNNPSNPTGVMIPQDQMDSLAEMLARHPVFILSDDIYSENTYGVSHTSFGKYPALRDRLFLIHGLSKSHSMTGWRIGFLFGPADIMNYVVRIHAYNTICAPTPSQHAAIEALGGSATAPDKMNEINLERRSIVLDALHRMQLPTVKPNGAFYAFPSIQEFPLISKDFALRMLAEAGVAVVHGSAFTDYGEGYIRISYARPKAEVRLAMERMSEFVEQLRRNR</sequence>
<dbReference type="PANTHER" id="PTHR46383:SF4">
    <property type="entry name" value="AMINOTRANSFERASE"/>
    <property type="match status" value="1"/>
</dbReference>
<evidence type="ECO:0000256" key="6">
    <source>
        <dbReference type="RuleBase" id="RU000481"/>
    </source>
</evidence>
<dbReference type="RefSeq" id="WP_076756753.1">
    <property type="nucleotide sequence ID" value="NZ_FTPL01000001.1"/>
</dbReference>
<keyword evidence="5" id="KW-0663">Pyridoxal phosphate</keyword>
<comment type="cofactor">
    <cofactor evidence="1 6">
        <name>pyridoxal 5'-phosphate</name>
        <dbReference type="ChEBI" id="CHEBI:597326"/>
    </cofactor>
</comment>
<evidence type="ECO:0000256" key="2">
    <source>
        <dbReference type="ARBA" id="ARBA00007441"/>
    </source>
</evidence>
<dbReference type="InterPro" id="IPR015424">
    <property type="entry name" value="PyrdxlP-dep_Trfase"/>
</dbReference>
<keyword evidence="3 6" id="KW-0032">Aminotransferase</keyword>
<comment type="similarity">
    <text evidence="2 6">Belongs to the class-I pyridoxal-phosphate-dependent aminotransferase family.</text>
</comment>
<dbReference type="Pfam" id="PF00155">
    <property type="entry name" value="Aminotran_1_2"/>
    <property type="match status" value="1"/>
</dbReference>